<evidence type="ECO:0000256" key="4">
    <source>
        <dbReference type="SAM" id="Phobius"/>
    </source>
</evidence>
<feature type="transmembrane region" description="Helical" evidence="4">
    <location>
        <begin position="20"/>
        <end position="42"/>
    </location>
</feature>
<keyword evidence="7" id="KW-1185">Reference proteome</keyword>
<keyword evidence="4" id="KW-0472">Membrane</keyword>
<evidence type="ECO:0000256" key="2">
    <source>
        <dbReference type="ARBA" id="ARBA00022737"/>
    </source>
</evidence>
<dbReference type="SUPFAM" id="SSF52540">
    <property type="entry name" value="P-loop containing nucleoside triphosphate hydrolases"/>
    <property type="match status" value="1"/>
</dbReference>
<gene>
    <name evidence="6" type="ORF">ACJRO7_015457</name>
</gene>
<dbReference type="PROSITE" id="PS50104">
    <property type="entry name" value="TIR"/>
    <property type="match status" value="1"/>
</dbReference>
<dbReference type="InterPro" id="IPR044974">
    <property type="entry name" value="Disease_R_plants"/>
</dbReference>
<name>A0ABD3L3L9_EUCGL</name>
<evidence type="ECO:0000256" key="3">
    <source>
        <dbReference type="SAM" id="MobiDB-lite"/>
    </source>
</evidence>
<keyword evidence="1" id="KW-0433">Leucine-rich repeat</keyword>
<dbReference type="SUPFAM" id="SSF52058">
    <property type="entry name" value="L domain-like"/>
    <property type="match status" value="1"/>
</dbReference>
<dbReference type="SMART" id="SM00255">
    <property type="entry name" value="TIR"/>
    <property type="match status" value="1"/>
</dbReference>
<evidence type="ECO:0000313" key="7">
    <source>
        <dbReference type="Proteomes" id="UP001634007"/>
    </source>
</evidence>
<dbReference type="InterPro" id="IPR032675">
    <property type="entry name" value="LRR_dom_sf"/>
</dbReference>
<sequence length="906" mass="103494">MPVLSGFVCDCSSEQDRPQMGLIAAVALITIISVSMLCVPVLRQLTRVKKSRRSSEATLSVEDVPPGYEYEVFLSFRGSDTRNNFTDCLYRRLRNAGVHVFLDNEELRVGKEIGGELLKALNKSQIYILIFSQNYATSSWCLREVAHMVECTSKSNGKKEIFPIFYDVYPDDVKLKTKLYKKAILRHKKKFGSDALKWWEGALVKVAHLKGWNLKGKGHGELIELVVGEVLCKLNARNVDVPEYWVEDHRQIEDILEKLEVDSDDVRFLGIHGIGGIGKTILAKVVFNKISSHFEGVCFLNDIRESSRHGLINMQKKLLASFVGPVIANLIKDIGDGMKWIKRVCHTKKVLIVLDDLDKQEQLKKLAGKSDWFGLGSRIIFTTRNLEVLMTQVEPSGEEFLNQPKGILAYEAHTMEYGQALQLFCKHAFRRDSHLEGYDNLTEKIVRRVGMLPLAVEVIGSFLYCQSFALGQHFDKRKLWEGMLKQLDDGPFKDVRDALMISYEGLENKQKEVFLDIACLFTTEDQTYPVIMWDDCNYHPHLAIGVLCQQSLIKIGHDNKFWMHDQVRDLGRHIMREEYPRKFSRVWIYNDAIELLERKETNQDVEVLSLTSDGCSRDIVPEELAALPNLRFLQVKGIEFIGNFENLVLKLCWLSWEVPHNKFCAENFHFVSLAVLDLSRSNIEDDWDGWRQFRMTKNLKVLDLTGCTKLMRTPDFSDFVSLEVLILSSCVKLITIDGSVGKLELLKTLNIKGCKYLRQLPTLHSSTQVVRDQRRLLWRSQSVLFSSFPPDNSPYPISWPKFVARSKRDLDLFYPLDERANPRSEQSEHHSIWIVSHPLPYKAAQNSLPRQCGTRDAHPGTEAQMHRHPSSPRTAAWAIIHPAPPSGAPPARAKRENKRKGASGGT</sequence>
<dbReference type="Pfam" id="PF23282">
    <property type="entry name" value="WHD_ROQ1"/>
    <property type="match status" value="1"/>
</dbReference>
<proteinExistence type="predicted"/>
<accession>A0ABD3L3L9</accession>
<reference evidence="6 7" key="1">
    <citation type="submission" date="2024-11" db="EMBL/GenBank/DDBJ databases">
        <title>Chromosome-level genome assembly of Eucalyptus globulus Labill. provides insights into its genome evolution.</title>
        <authorList>
            <person name="Li X."/>
        </authorList>
    </citation>
    <scope>NUCLEOTIDE SEQUENCE [LARGE SCALE GENOMIC DNA]</scope>
    <source>
        <strain evidence="6">CL2024</strain>
        <tissue evidence="6">Fresh tender leaves</tissue>
    </source>
</reference>
<dbReference type="PRINTS" id="PR00364">
    <property type="entry name" value="DISEASERSIST"/>
</dbReference>
<keyword evidence="2" id="KW-0677">Repeat</keyword>
<dbReference type="InterPro" id="IPR042197">
    <property type="entry name" value="Apaf_helical"/>
</dbReference>
<dbReference type="InterPro" id="IPR002182">
    <property type="entry name" value="NB-ARC"/>
</dbReference>
<keyword evidence="4" id="KW-1133">Transmembrane helix</keyword>
<protein>
    <recommendedName>
        <fullName evidence="5">TIR domain-containing protein</fullName>
    </recommendedName>
</protein>
<dbReference type="Gene3D" id="1.10.8.430">
    <property type="entry name" value="Helical domain of apoptotic protease-activating factors"/>
    <property type="match status" value="1"/>
</dbReference>
<dbReference type="AlphaFoldDB" id="A0ABD3L3L9"/>
<dbReference type="Gene3D" id="3.40.50.10140">
    <property type="entry name" value="Toll/interleukin-1 receptor homology (TIR) domain"/>
    <property type="match status" value="1"/>
</dbReference>
<evidence type="ECO:0000313" key="6">
    <source>
        <dbReference type="EMBL" id="KAL3746495.1"/>
    </source>
</evidence>
<feature type="region of interest" description="Disordered" evidence="3">
    <location>
        <begin position="847"/>
        <end position="906"/>
    </location>
</feature>
<dbReference type="SUPFAM" id="SSF52200">
    <property type="entry name" value="Toll/Interleukin receptor TIR domain"/>
    <property type="match status" value="1"/>
</dbReference>
<dbReference type="PANTHER" id="PTHR11017:SF570">
    <property type="entry name" value="DISEASE RESISTANCE PROTEIN (TIR-NBS CLASS)-RELATED"/>
    <property type="match status" value="1"/>
</dbReference>
<keyword evidence="4" id="KW-0812">Transmembrane</keyword>
<dbReference type="InterPro" id="IPR058192">
    <property type="entry name" value="WHD_ROQ1-like"/>
</dbReference>
<dbReference type="PANTHER" id="PTHR11017">
    <property type="entry name" value="LEUCINE-RICH REPEAT-CONTAINING PROTEIN"/>
    <property type="match status" value="1"/>
</dbReference>
<dbReference type="Pfam" id="PF01582">
    <property type="entry name" value="TIR"/>
    <property type="match status" value="1"/>
</dbReference>
<dbReference type="InterPro" id="IPR000157">
    <property type="entry name" value="TIR_dom"/>
</dbReference>
<dbReference type="InterPro" id="IPR035897">
    <property type="entry name" value="Toll_tir_struct_dom_sf"/>
</dbReference>
<evidence type="ECO:0000256" key="1">
    <source>
        <dbReference type="ARBA" id="ARBA00022614"/>
    </source>
</evidence>
<feature type="domain" description="TIR" evidence="5">
    <location>
        <begin position="68"/>
        <end position="207"/>
    </location>
</feature>
<comment type="caution">
    <text evidence="6">The sequence shown here is derived from an EMBL/GenBank/DDBJ whole genome shotgun (WGS) entry which is preliminary data.</text>
</comment>
<dbReference type="InterPro" id="IPR027417">
    <property type="entry name" value="P-loop_NTPase"/>
</dbReference>
<dbReference type="Gene3D" id="3.80.10.10">
    <property type="entry name" value="Ribonuclease Inhibitor"/>
    <property type="match status" value="1"/>
</dbReference>
<feature type="compositionally biased region" description="Basic residues" evidence="3">
    <location>
        <begin position="895"/>
        <end position="906"/>
    </location>
</feature>
<dbReference type="EMBL" id="JBJKBG010000003">
    <property type="protein sequence ID" value="KAL3746495.1"/>
    <property type="molecule type" value="Genomic_DNA"/>
</dbReference>
<dbReference type="Pfam" id="PF00931">
    <property type="entry name" value="NB-ARC"/>
    <property type="match status" value="1"/>
</dbReference>
<evidence type="ECO:0000259" key="5">
    <source>
        <dbReference type="PROSITE" id="PS50104"/>
    </source>
</evidence>
<organism evidence="6 7">
    <name type="scientific">Eucalyptus globulus</name>
    <name type="common">Tasmanian blue gum</name>
    <dbReference type="NCBI Taxonomy" id="34317"/>
    <lineage>
        <taxon>Eukaryota</taxon>
        <taxon>Viridiplantae</taxon>
        <taxon>Streptophyta</taxon>
        <taxon>Embryophyta</taxon>
        <taxon>Tracheophyta</taxon>
        <taxon>Spermatophyta</taxon>
        <taxon>Magnoliopsida</taxon>
        <taxon>eudicotyledons</taxon>
        <taxon>Gunneridae</taxon>
        <taxon>Pentapetalae</taxon>
        <taxon>rosids</taxon>
        <taxon>malvids</taxon>
        <taxon>Myrtales</taxon>
        <taxon>Myrtaceae</taxon>
        <taxon>Myrtoideae</taxon>
        <taxon>Eucalypteae</taxon>
        <taxon>Eucalyptus</taxon>
    </lineage>
</organism>
<dbReference type="Proteomes" id="UP001634007">
    <property type="component" value="Unassembled WGS sequence"/>
</dbReference>
<dbReference type="Gene3D" id="3.40.50.300">
    <property type="entry name" value="P-loop containing nucleotide triphosphate hydrolases"/>
    <property type="match status" value="1"/>
</dbReference>